<reference evidence="1 2" key="1">
    <citation type="submission" date="2013-06" db="EMBL/GenBank/DDBJ databases">
        <title>Complete genome sequence of Paenibacillus mucilaginosus K02.</title>
        <authorList>
            <person name="Xiao B."/>
            <person name="Sun L."/>
            <person name="Xiao L."/>
            <person name="Lian B."/>
        </authorList>
    </citation>
    <scope>NUCLEOTIDE SEQUENCE [LARGE SCALE GENOMIC DNA]</scope>
    <source>
        <strain evidence="1 2">K02</strain>
    </source>
</reference>
<name>R9ULV8_9BACL</name>
<sequence length="56" mass="6360">MLGVLTEEERAAAEAGSQTMVLLAVEGVKRRDNRKKGRERCRSLPFFLRCVTRPAR</sequence>
<evidence type="ECO:0000313" key="1">
    <source>
        <dbReference type="EMBL" id="AGN70829.1"/>
    </source>
</evidence>
<dbReference type="EMBL" id="CP003422">
    <property type="protein sequence ID" value="AGN70829.1"/>
    <property type="molecule type" value="Genomic_DNA"/>
</dbReference>
<dbReference type="HOGENOM" id="CLU_3010007_0_0_9"/>
<evidence type="ECO:0000313" key="2">
    <source>
        <dbReference type="Proteomes" id="UP000007392"/>
    </source>
</evidence>
<dbReference type="AlphaFoldDB" id="R9ULV8"/>
<accession>R9ULV8</accession>
<gene>
    <name evidence="1" type="ORF">B2K_40400</name>
</gene>
<organism evidence="1 2">
    <name type="scientific">Paenibacillus mucilaginosus K02</name>
    <dbReference type="NCBI Taxonomy" id="997761"/>
    <lineage>
        <taxon>Bacteria</taxon>
        <taxon>Bacillati</taxon>
        <taxon>Bacillota</taxon>
        <taxon>Bacilli</taxon>
        <taxon>Bacillales</taxon>
        <taxon>Paenibacillaceae</taxon>
        <taxon>Paenibacillus</taxon>
    </lineage>
</organism>
<dbReference type="Proteomes" id="UP000007392">
    <property type="component" value="Chromosome"/>
</dbReference>
<proteinExistence type="predicted"/>
<protein>
    <submittedName>
        <fullName evidence="1">Uncharacterized protein</fullName>
    </submittedName>
</protein>
<dbReference type="KEGG" id="pmw:B2K_40400"/>